<dbReference type="InterPro" id="IPR029052">
    <property type="entry name" value="Metallo-depent_PP-like"/>
</dbReference>
<evidence type="ECO:0000256" key="3">
    <source>
        <dbReference type="ARBA" id="ARBA00023004"/>
    </source>
</evidence>
<organism evidence="6 7">
    <name type="scientific">Alishewanella longhuensis</name>
    <dbReference type="NCBI Taxonomy" id="1091037"/>
    <lineage>
        <taxon>Bacteria</taxon>
        <taxon>Pseudomonadati</taxon>
        <taxon>Pseudomonadota</taxon>
        <taxon>Gammaproteobacteria</taxon>
        <taxon>Alteromonadales</taxon>
        <taxon>Alteromonadaceae</taxon>
        <taxon>Alishewanella</taxon>
    </lineage>
</organism>
<dbReference type="InterPro" id="IPR026575">
    <property type="entry name" value="GpdQ/CpdA-like"/>
</dbReference>
<keyword evidence="7" id="KW-1185">Reference proteome</keyword>
<accession>A0ABQ3KTI7</accession>
<dbReference type="Gene3D" id="3.60.21.10">
    <property type="match status" value="1"/>
</dbReference>
<reference evidence="7" key="1">
    <citation type="journal article" date="2019" name="Int. J. Syst. Evol. Microbiol.">
        <title>The Global Catalogue of Microorganisms (GCM) 10K type strain sequencing project: providing services to taxonomists for standard genome sequencing and annotation.</title>
        <authorList>
            <consortium name="The Broad Institute Genomics Platform"/>
            <consortium name="The Broad Institute Genome Sequencing Center for Infectious Disease"/>
            <person name="Wu L."/>
            <person name="Ma J."/>
        </authorList>
    </citation>
    <scope>NUCLEOTIDE SEQUENCE [LARGE SCALE GENOMIC DNA]</scope>
    <source>
        <strain evidence="7">CGMCC 1.7003</strain>
    </source>
</reference>
<dbReference type="NCBIfam" id="NF008359">
    <property type="entry name" value="PRK11148.1"/>
    <property type="match status" value="1"/>
</dbReference>
<comment type="similarity">
    <text evidence="4">Belongs to the cyclic nucleotide phosphodiesterase class-III family.</text>
</comment>
<protein>
    <submittedName>
        <fullName evidence="6">3',5'-cyclic adenosine monophosphate phosphodiesterase CpdA</fullName>
    </submittedName>
</protein>
<name>A0ABQ3KTI7_9ALTE</name>
<evidence type="ECO:0000313" key="7">
    <source>
        <dbReference type="Proteomes" id="UP000659697"/>
    </source>
</evidence>
<dbReference type="EMBL" id="BNAO01000001">
    <property type="protein sequence ID" value="GHG60278.1"/>
    <property type="molecule type" value="Genomic_DNA"/>
</dbReference>
<comment type="caution">
    <text evidence="6">The sequence shown here is derived from an EMBL/GenBank/DDBJ whole genome shotgun (WGS) entry which is preliminary data.</text>
</comment>
<dbReference type="Pfam" id="PF00149">
    <property type="entry name" value="Metallophos"/>
    <property type="match status" value="1"/>
</dbReference>
<dbReference type="PANTHER" id="PTHR42988:SF2">
    <property type="entry name" value="CYCLIC NUCLEOTIDE PHOSPHODIESTERASE CBUA0032-RELATED"/>
    <property type="match status" value="1"/>
</dbReference>
<dbReference type="CDD" id="cd07402">
    <property type="entry name" value="MPP_GpdQ"/>
    <property type="match status" value="1"/>
</dbReference>
<evidence type="ECO:0000256" key="2">
    <source>
        <dbReference type="ARBA" id="ARBA00022801"/>
    </source>
</evidence>
<dbReference type="SUPFAM" id="SSF56300">
    <property type="entry name" value="Metallo-dependent phosphatases"/>
    <property type="match status" value="1"/>
</dbReference>
<keyword evidence="1" id="KW-0479">Metal-binding</keyword>
<dbReference type="RefSeq" id="WP_229833396.1">
    <property type="nucleotide sequence ID" value="NZ_BNAO01000001.1"/>
</dbReference>
<dbReference type="Proteomes" id="UP000659697">
    <property type="component" value="Unassembled WGS sequence"/>
</dbReference>
<evidence type="ECO:0000259" key="5">
    <source>
        <dbReference type="Pfam" id="PF00149"/>
    </source>
</evidence>
<keyword evidence="3" id="KW-0408">Iron</keyword>
<dbReference type="InterPro" id="IPR050884">
    <property type="entry name" value="CNP_phosphodiesterase-III"/>
</dbReference>
<evidence type="ECO:0000256" key="4">
    <source>
        <dbReference type="ARBA" id="ARBA00025742"/>
    </source>
</evidence>
<evidence type="ECO:0000256" key="1">
    <source>
        <dbReference type="ARBA" id="ARBA00022723"/>
    </source>
</evidence>
<dbReference type="PANTHER" id="PTHR42988">
    <property type="entry name" value="PHOSPHOHYDROLASE"/>
    <property type="match status" value="1"/>
</dbReference>
<sequence length="268" mass="29586">MYNLDNTSPLRLVQISDTHLHGPEQGQLLGINTLHSMQCVLDIVRQERAHIDTLLVSGDLSQDGTVRSYQHLQQALAGFACPAFWLNGNHDNAEVMQHVAANTPALLQVVRATHWQLVLLNSQVAGAVFGYLQAEQLQLLEDTLAERPDLHTLVCLHHHPLPMGSAWMDKIGLQNADALAAVIKRHSHVRAVLWGHVHQESDRTVDGVRYLSSPSTCVQFLPGSADFALDQQAPGYRWLDLHADGRIDTGVSRVQGIVFNVDLASQGY</sequence>
<evidence type="ECO:0000313" key="6">
    <source>
        <dbReference type="EMBL" id="GHG60278.1"/>
    </source>
</evidence>
<gene>
    <name evidence="6" type="primary">cpdA</name>
    <name evidence="6" type="ORF">GCM10010919_03630</name>
</gene>
<proteinExistence type="inferred from homology"/>
<keyword evidence="2" id="KW-0378">Hydrolase</keyword>
<feature type="domain" description="Calcineurin-like phosphoesterase" evidence="5">
    <location>
        <begin position="10"/>
        <end position="199"/>
    </location>
</feature>
<dbReference type="InterPro" id="IPR004843">
    <property type="entry name" value="Calcineurin-like_PHP"/>
</dbReference>